<dbReference type="FunFam" id="2.70.150.10:FF:000002">
    <property type="entry name" value="Copper-transporting ATPase 1, putative"/>
    <property type="match status" value="1"/>
</dbReference>
<dbReference type="PROSITE" id="PS00154">
    <property type="entry name" value="ATPASE_E1_E2"/>
    <property type="match status" value="1"/>
</dbReference>
<keyword evidence="11" id="KW-0547">Nucleotide-binding</keyword>
<evidence type="ECO:0000313" key="14">
    <source>
        <dbReference type="EMBL" id="WVZ62494.1"/>
    </source>
</evidence>
<dbReference type="Gene3D" id="2.70.150.10">
    <property type="entry name" value="Calcium-transporting ATPase, cytoplasmic transduction domain A"/>
    <property type="match status" value="1"/>
</dbReference>
<keyword evidence="7 11" id="KW-1133">Transmembrane helix</keyword>
<evidence type="ECO:0000256" key="2">
    <source>
        <dbReference type="ARBA" id="ARBA00006024"/>
    </source>
</evidence>
<evidence type="ECO:0000256" key="6">
    <source>
        <dbReference type="ARBA" id="ARBA00022967"/>
    </source>
</evidence>
<feature type="domain" description="HMA" evidence="13">
    <location>
        <begin position="40"/>
        <end position="106"/>
    </location>
</feature>
<keyword evidence="5 11" id="KW-0479">Metal-binding</keyword>
<feature type="transmembrane region" description="Helical" evidence="11">
    <location>
        <begin position="682"/>
        <end position="701"/>
    </location>
</feature>
<dbReference type="InterPro" id="IPR036412">
    <property type="entry name" value="HAD-like_sf"/>
</dbReference>
<dbReference type="GO" id="GO:0008551">
    <property type="term" value="F:P-type cadmium transporter activity"/>
    <property type="evidence" value="ECO:0007669"/>
    <property type="project" value="UniProtKB-EC"/>
</dbReference>
<dbReference type="PANTHER" id="PTHR48085:SF8">
    <property type="entry name" value="CADMIUM_ZINC-TRANSPORTING ATPASE HMA3"/>
    <property type="match status" value="1"/>
</dbReference>
<keyword evidence="6" id="KW-1278">Translocase</keyword>
<dbReference type="InterPro" id="IPR036163">
    <property type="entry name" value="HMA_dom_sf"/>
</dbReference>
<dbReference type="SUPFAM" id="SSF81653">
    <property type="entry name" value="Calcium ATPase, transduction domain A"/>
    <property type="match status" value="1"/>
</dbReference>
<dbReference type="FunFam" id="3.30.70.100:FF:000022">
    <property type="entry name" value="Putative cadmium/zinc-transporting ATPase 3"/>
    <property type="match status" value="1"/>
</dbReference>
<evidence type="ECO:0000259" key="13">
    <source>
        <dbReference type="PROSITE" id="PS50846"/>
    </source>
</evidence>
<comment type="subcellular location">
    <subcellularLocation>
        <location evidence="1">Membrane</location>
        <topology evidence="1">Multi-pass membrane protein</topology>
    </subcellularLocation>
</comment>
<keyword evidence="11" id="KW-0067">ATP-binding</keyword>
<name>A0AAQ3SXV7_PASNO</name>
<comment type="catalytic activity">
    <reaction evidence="9">
        <text>Zn(2+)(in) + ATP + H2O = Zn(2+)(out) + ADP + phosphate + H(+)</text>
        <dbReference type="Rhea" id="RHEA:20621"/>
        <dbReference type="ChEBI" id="CHEBI:15377"/>
        <dbReference type="ChEBI" id="CHEBI:15378"/>
        <dbReference type="ChEBI" id="CHEBI:29105"/>
        <dbReference type="ChEBI" id="CHEBI:30616"/>
        <dbReference type="ChEBI" id="CHEBI:43474"/>
        <dbReference type="ChEBI" id="CHEBI:456216"/>
        <dbReference type="EC" id="7.2.2.12"/>
    </reaction>
</comment>
<dbReference type="GO" id="GO:0016887">
    <property type="term" value="F:ATP hydrolysis activity"/>
    <property type="evidence" value="ECO:0007669"/>
    <property type="project" value="InterPro"/>
</dbReference>
<keyword evidence="15" id="KW-1185">Reference proteome</keyword>
<dbReference type="EMBL" id="CP144747">
    <property type="protein sequence ID" value="WVZ62494.1"/>
    <property type="molecule type" value="Genomic_DNA"/>
</dbReference>
<dbReference type="Gene3D" id="3.40.1110.10">
    <property type="entry name" value="Calcium-transporting ATPase, cytoplasmic domain N"/>
    <property type="match status" value="1"/>
</dbReference>
<dbReference type="CDD" id="cd00371">
    <property type="entry name" value="HMA"/>
    <property type="match status" value="1"/>
</dbReference>
<comment type="similarity">
    <text evidence="2 11">Belongs to the cation transport ATPase (P-type) (TC 3.A.3) family. Type IB subfamily.</text>
</comment>
<dbReference type="InterPro" id="IPR023299">
    <property type="entry name" value="ATPase_P-typ_cyto_dom_N"/>
</dbReference>
<protein>
    <recommendedName>
        <fullName evidence="13">HMA domain-containing protein</fullName>
    </recommendedName>
</protein>
<evidence type="ECO:0000256" key="4">
    <source>
        <dbReference type="ARBA" id="ARBA00022692"/>
    </source>
</evidence>
<dbReference type="GO" id="GO:0046872">
    <property type="term" value="F:metal ion binding"/>
    <property type="evidence" value="ECO:0007669"/>
    <property type="project" value="UniProtKB-KW"/>
</dbReference>
<dbReference type="GO" id="GO:0016463">
    <property type="term" value="F:P-type zinc transporter activity"/>
    <property type="evidence" value="ECO:0007669"/>
    <property type="project" value="UniProtKB-EC"/>
</dbReference>
<organism evidence="14 15">
    <name type="scientific">Paspalum notatum var. saurae</name>
    <dbReference type="NCBI Taxonomy" id="547442"/>
    <lineage>
        <taxon>Eukaryota</taxon>
        <taxon>Viridiplantae</taxon>
        <taxon>Streptophyta</taxon>
        <taxon>Embryophyta</taxon>
        <taxon>Tracheophyta</taxon>
        <taxon>Spermatophyta</taxon>
        <taxon>Magnoliopsida</taxon>
        <taxon>Liliopsida</taxon>
        <taxon>Poales</taxon>
        <taxon>Poaceae</taxon>
        <taxon>PACMAD clade</taxon>
        <taxon>Panicoideae</taxon>
        <taxon>Andropogonodae</taxon>
        <taxon>Paspaleae</taxon>
        <taxon>Paspalinae</taxon>
        <taxon>Paspalum</taxon>
    </lineage>
</organism>
<proteinExistence type="inferred from homology"/>
<dbReference type="InterPro" id="IPR018303">
    <property type="entry name" value="ATPase_P-typ_P_site"/>
</dbReference>
<feature type="region of interest" description="Disordered" evidence="12">
    <location>
        <begin position="1"/>
        <end position="35"/>
    </location>
</feature>
<evidence type="ECO:0000256" key="8">
    <source>
        <dbReference type="ARBA" id="ARBA00023136"/>
    </source>
</evidence>
<dbReference type="InterPro" id="IPR023214">
    <property type="entry name" value="HAD_sf"/>
</dbReference>
<evidence type="ECO:0000256" key="7">
    <source>
        <dbReference type="ARBA" id="ARBA00022989"/>
    </source>
</evidence>
<dbReference type="SUPFAM" id="SSF55008">
    <property type="entry name" value="HMA, heavy metal-associated domain"/>
    <property type="match status" value="1"/>
</dbReference>
<dbReference type="FunFam" id="3.40.1110.10:FF:000043">
    <property type="entry name" value="Putative cadmium/zinc-transporting ATPase 3"/>
    <property type="match status" value="1"/>
</dbReference>
<dbReference type="SFLD" id="SFLDS00003">
    <property type="entry name" value="Haloacid_Dehalogenase"/>
    <property type="match status" value="1"/>
</dbReference>
<feature type="transmembrane region" description="Helical" evidence="11">
    <location>
        <begin position="707"/>
        <end position="729"/>
    </location>
</feature>
<dbReference type="AlphaFoldDB" id="A0AAQ3SXV7"/>
<keyword evidence="3" id="KW-0104">Cadmium</keyword>
<dbReference type="InterPro" id="IPR027256">
    <property type="entry name" value="P-typ_ATPase_IB"/>
</dbReference>
<feature type="transmembrane region" description="Helical" evidence="11">
    <location>
        <begin position="368"/>
        <end position="397"/>
    </location>
</feature>
<dbReference type="SFLD" id="SFLDG00002">
    <property type="entry name" value="C1.7:_P-type_atpase_like"/>
    <property type="match status" value="1"/>
</dbReference>
<dbReference type="GO" id="GO:0016020">
    <property type="term" value="C:membrane"/>
    <property type="evidence" value="ECO:0007669"/>
    <property type="project" value="UniProtKB-SubCell"/>
</dbReference>
<dbReference type="NCBIfam" id="TIGR01494">
    <property type="entry name" value="ATPase_P-type"/>
    <property type="match status" value="1"/>
</dbReference>
<dbReference type="NCBIfam" id="TIGR01525">
    <property type="entry name" value="ATPase-IB_hvy"/>
    <property type="match status" value="1"/>
</dbReference>
<dbReference type="SUPFAM" id="SSF56784">
    <property type="entry name" value="HAD-like"/>
    <property type="match status" value="1"/>
</dbReference>
<keyword evidence="4 11" id="KW-0812">Transmembrane</keyword>
<evidence type="ECO:0000256" key="10">
    <source>
        <dbReference type="ARBA" id="ARBA00049338"/>
    </source>
</evidence>
<dbReference type="InterPro" id="IPR051014">
    <property type="entry name" value="Cation_Transport_ATPase_IB"/>
</dbReference>
<dbReference type="InterPro" id="IPR008250">
    <property type="entry name" value="ATPase_P-typ_transduc_dom_A_sf"/>
</dbReference>
<dbReference type="InterPro" id="IPR044492">
    <property type="entry name" value="P_typ_ATPase_HD_dom"/>
</dbReference>
<evidence type="ECO:0000313" key="15">
    <source>
        <dbReference type="Proteomes" id="UP001341281"/>
    </source>
</evidence>
<dbReference type="Pfam" id="PF00702">
    <property type="entry name" value="Hydrolase"/>
    <property type="match status" value="1"/>
</dbReference>
<evidence type="ECO:0000256" key="9">
    <source>
        <dbReference type="ARBA" id="ARBA00047308"/>
    </source>
</evidence>
<evidence type="ECO:0000256" key="3">
    <source>
        <dbReference type="ARBA" id="ARBA00022539"/>
    </source>
</evidence>
<comment type="catalytic activity">
    <reaction evidence="10">
        <text>Cd(2+)(in) + ATP + H2O = Cd(2+)(out) + ADP + phosphate + H(+)</text>
        <dbReference type="Rhea" id="RHEA:12132"/>
        <dbReference type="ChEBI" id="CHEBI:15377"/>
        <dbReference type="ChEBI" id="CHEBI:15378"/>
        <dbReference type="ChEBI" id="CHEBI:30616"/>
        <dbReference type="ChEBI" id="CHEBI:43474"/>
        <dbReference type="ChEBI" id="CHEBI:48775"/>
        <dbReference type="ChEBI" id="CHEBI:456216"/>
        <dbReference type="EC" id="7.2.2.21"/>
    </reaction>
</comment>
<evidence type="ECO:0000256" key="1">
    <source>
        <dbReference type="ARBA" id="ARBA00004141"/>
    </source>
</evidence>
<keyword evidence="8 11" id="KW-0472">Membrane</keyword>
<dbReference type="InterPro" id="IPR006121">
    <property type="entry name" value="HMA_dom"/>
</dbReference>
<evidence type="ECO:0000256" key="12">
    <source>
        <dbReference type="SAM" id="MobiDB-lite"/>
    </source>
</evidence>
<dbReference type="InterPro" id="IPR001757">
    <property type="entry name" value="P_typ_ATPase"/>
</dbReference>
<dbReference type="SFLD" id="SFLDF00027">
    <property type="entry name" value="p-type_atpase"/>
    <property type="match status" value="1"/>
</dbReference>
<dbReference type="Gene3D" id="3.30.70.100">
    <property type="match status" value="1"/>
</dbReference>
<dbReference type="PROSITE" id="PS50846">
    <property type="entry name" value="HMA_2"/>
    <property type="match status" value="1"/>
</dbReference>
<gene>
    <name evidence="14" type="ORF">U9M48_012242</name>
</gene>
<dbReference type="Proteomes" id="UP001341281">
    <property type="component" value="Chromosome 03"/>
</dbReference>
<dbReference type="PANTHER" id="PTHR48085">
    <property type="entry name" value="CADMIUM/ZINC-TRANSPORTING ATPASE HMA2-RELATED"/>
    <property type="match status" value="1"/>
</dbReference>
<dbReference type="NCBIfam" id="TIGR01512">
    <property type="entry name" value="ATPase-IB2_Cd"/>
    <property type="match status" value="1"/>
</dbReference>
<sequence>MAGSLREEEEEERERLLLPPVAPGGEDGDDDGRKTGGKWEKTYLDVLGVCCSAEVALVERLLTPIHGVRAVTVLVPSRTVIVHHDPAAVSHSHIVKALNRAGLEASVRSYGGGVVAGRWPSAYVLGSGALLLASLFAPLLPPLRWLALAAACAGAPPLLRRAVAAAGRLALDVNALMLAAVAGAAALGDFAEAAAIVFLFSTAEWLEALACARASAGMASLMSAVPKTVVLAETGQVVGVRDVEVGAVVAVRAGEAVPVDGVVVDGQSDVDESSLTGESFPVPKLPPALVWAGTMNLDGYIAVRTTALAENSTVAKMERLVEEAQNSRSKTQRLIDSCAKYYTPAVVVLAGSVALLPLLLGAGEVKPWLQLALVLLVSACPCALVLSTPVATFCALLRAARMGVLIKGGDILESLGEIRVAAFDKTGTITKGEFSIHEFHVVGDKVEITQLLHWVSSIESKSSHPMATALVDYSRSKSIQPKPETVTGFRIYPGEGISGEINGRRIFIGNRRILARSSRCSTVPDMGDHRGASIGYVVCDGDLVGAFSLSDDCRTGAAEAIRELRSMGIRTVMLTGDSRAAAARAQEQLGLGGGALEELHAELLPSDKVALVGDLKARAGPTLMVGDGMNDAPALAAADVGVSMGLSGSAAAMETSHATLMSSDVLRVPAAVALGRRARRTIAVNVSVSVGAKAAVLALAAAWRPVLWAAVLADVGTCLLVVLHSMLLLRENETETRRGGGPEACRATARSLAMRSQLAGASDGAAGSVQGPGDGAEGCHCCPKPGNPSEQEPSVVVIDIPAEGDVGGCCGGSGKEGCAAPMVTTATCAPAPRGCCTSKGERRVSARTECCDNGVGARDSPRKAGQGCKDSKVLFWR</sequence>
<dbReference type="GO" id="GO:0005524">
    <property type="term" value="F:ATP binding"/>
    <property type="evidence" value="ECO:0007669"/>
    <property type="project" value="UniProtKB-UniRule"/>
</dbReference>
<evidence type="ECO:0000256" key="11">
    <source>
        <dbReference type="RuleBase" id="RU362081"/>
    </source>
</evidence>
<reference evidence="14 15" key="1">
    <citation type="submission" date="2024-02" db="EMBL/GenBank/DDBJ databases">
        <title>High-quality chromosome-scale genome assembly of Pensacola bahiagrass (Paspalum notatum Flugge var. saurae).</title>
        <authorList>
            <person name="Vega J.M."/>
            <person name="Podio M."/>
            <person name="Orjuela J."/>
            <person name="Siena L.A."/>
            <person name="Pessino S.C."/>
            <person name="Combes M.C."/>
            <person name="Mariac C."/>
            <person name="Albertini E."/>
            <person name="Pupilli F."/>
            <person name="Ortiz J.P.A."/>
            <person name="Leblanc O."/>
        </authorList>
    </citation>
    <scope>NUCLEOTIDE SEQUENCE [LARGE SCALE GENOMIC DNA]</scope>
    <source>
        <strain evidence="14">R1</strain>
        <tissue evidence="14">Leaf</tissue>
    </source>
</reference>
<dbReference type="Gene3D" id="3.40.50.1000">
    <property type="entry name" value="HAD superfamily/HAD-like"/>
    <property type="match status" value="1"/>
</dbReference>
<feature type="transmembrane region" description="Helical" evidence="11">
    <location>
        <begin position="341"/>
        <end position="362"/>
    </location>
</feature>
<dbReference type="InterPro" id="IPR023298">
    <property type="entry name" value="ATPase_P-typ_TM_dom_sf"/>
</dbReference>
<accession>A0AAQ3SXV7</accession>
<dbReference type="PRINTS" id="PR00119">
    <property type="entry name" value="CATATPASE"/>
</dbReference>
<dbReference type="SUPFAM" id="SSF81665">
    <property type="entry name" value="Calcium ATPase, transmembrane domain M"/>
    <property type="match status" value="1"/>
</dbReference>
<dbReference type="InterPro" id="IPR059000">
    <property type="entry name" value="ATPase_P-type_domA"/>
</dbReference>
<dbReference type="Pfam" id="PF00122">
    <property type="entry name" value="E1-E2_ATPase"/>
    <property type="match status" value="1"/>
</dbReference>
<evidence type="ECO:0000256" key="5">
    <source>
        <dbReference type="ARBA" id="ARBA00022723"/>
    </source>
</evidence>